<dbReference type="InterPro" id="IPR036273">
    <property type="entry name" value="CRAL/TRIO_N_dom_sf"/>
</dbReference>
<dbReference type="OrthoDB" id="6432525at2759"/>
<proteinExistence type="predicted"/>
<dbReference type="GO" id="GO:0016020">
    <property type="term" value="C:membrane"/>
    <property type="evidence" value="ECO:0007669"/>
    <property type="project" value="TreeGrafter"/>
</dbReference>
<dbReference type="SMART" id="SM00516">
    <property type="entry name" value="SEC14"/>
    <property type="match status" value="1"/>
</dbReference>
<evidence type="ECO:0000313" key="3">
    <source>
        <dbReference type="Proteomes" id="UP000327044"/>
    </source>
</evidence>
<gene>
    <name evidence="2" type="ORF">PPYR_03095</name>
</gene>
<dbReference type="PROSITE" id="PS50191">
    <property type="entry name" value="CRAL_TRIO"/>
    <property type="match status" value="1"/>
</dbReference>
<dbReference type="PANTHER" id="PTHR10174:SF213">
    <property type="entry name" value="CRAL-TRIO DOMAIN-CONTAINING PROTEIN"/>
    <property type="match status" value="1"/>
</dbReference>
<feature type="domain" description="CRAL-TRIO" evidence="1">
    <location>
        <begin position="118"/>
        <end position="244"/>
    </location>
</feature>
<sequence length="298" mass="34476">MTFSFVDVELQYEKVKGLRREDVAYLKEWLLRQPHLPQLRELDIMAFLQSCDFSIEMTKVTIDNYYTIKTFCREVFGPRDAEKVKTIVEHYQVVPLPEPTEEGYLILMSGLKNSNVGVYSFEDYGKAIDMVGRMTLYSRGVFNGVVIIFNTKNLTFGHLTKLNISLFRKYLVYLQEALPAQLKQIHVINTSSVIEKLLSIIRPFMKRELFDLIHVHSDYKATLFQHVRQALLPQDFGGSQRSTDDLHDEIATLVLENIDLIRVDEANLVDESKRLVRWTKSVGVFGVDGSFKQLELLD</sequence>
<comment type="caution">
    <text evidence="2">The sequence shown here is derived from an EMBL/GenBank/DDBJ whole genome shotgun (WGS) entry which is preliminary data.</text>
</comment>
<dbReference type="Pfam" id="PF00650">
    <property type="entry name" value="CRAL_TRIO"/>
    <property type="match status" value="1"/>
</dbReference>
<dbReference type="EMBL" id="VVIM01000011">
    <property type="protein sequence ID" value="KAB0791295.1"/>
    <property type="molecule type" value="Genomic_DNA"/>
</dbReference>
<dbReference type="SUPFAM" id="SSF46938">
    <property type="entry name" value="CRAL/TRIO N-terminal domain"/>
    <property type="match status" value="1"/>
</dbReference>
<dbReference type="PANTHER" id="PTHR10174">
    <property type="entry name" value="ALPHA-TOCOPHEROL TRANSFER PROTEIN-RELATED"/>
    <property type="match status" value="1"/>
</dbReference>
<dbReference type="GO" id="GO:1902936">
    <property type="term" value="F:phosphatidylinositol bisphosphate binding"/>
    <property type="evidence" value="ECO:0007669"/>
    <property type="project" value="TreeGrafter"/>
</dbReference>
<dbReference type="AlphaFoldDB" id="A0A5N4A1U4"/>
<dbReference type="SUPFAM" id="SSF52087">
    <property type="entry name" value="CRAL/TRIO domain"/>
    <property type="match status" value="1"/>
</dbReference>
<reference evidence="2 3" key="1">
    <citation type="journal article" date="2018" name="Elife">
        <title>Firefly genomes illuminate parallel origins of bioluminescence in beetles.</title>
        <authorList>
            <person name="Fallon T.R."/>
            <person name="Lower S.E."/>
            <person name="Chang C.H."/>
            <person name="Bessho-Uehara M."/>
            <person name="Martin G.J."/>
            <person name="Bewick A.J."/>
            <person name="Behringer M."/>
            <person name="Debat H.J."/>
            <person name="Wong I."/>
            <person name="Day J.C."/>
            <person name="Suvorov A."/>
            <person name="Silva C.J."/>
            <person name="Stanger-Hall K.F."/>
            <person name="Hall D.W."/>
            <person name="Schmitz R.J."/>
            <person name="Nelson D.R."/>
            <person name="Lewis S.M."/>
            <person name="Shigenobu S."/>
            <person name="Bybee S.M."/>
            <person name="Larracuente A.M."/>
            <person name="Oba Y."/>
            <person name="Weng J.K."/>
        </authorList>
    </citation>
    <scope>NUCLEOTIDE SEQUENCE [LARGE SCALE GENOMIC DNA]</scope>
    <source>
        <strain evidence="2">1611_PpyrPB1</strain>
        <tissue evidence="2">Whole body</tissue>
    </source>
</reference>
<name>A0A5N4A1U4_PHOPY</name>
<protein>
    <recommendedName>
        <fullName evidence="1">CRAL-TRIO domain-containing protein</fullName>
    </recommendedName>
</protein>
<dbReference type="Gene3D" id="3.40.525.10">
    <property type="entry name" value="CRAL-TRIO lipid binding domain"/>
    <property type="match status" value="1"/>
</dbReference>
<dbReference type="PRINTS" id="PR00180">
    <property type="entry name" value="CRETINALDHBP"/>
</dbReference>
<dbReference type="Proteomes" id="UP000327044">
    <property type="component" value="Unassembled WGS sequence"/>
</dbReference>
<accession>A0A5N4A1U4</accession>
<dbReference type="InterPro" id="IPR001251">
    <property type="entry name" value="CRAL-TRIO_dom"/>
</dbReference>
<evidence type="ECO:0000313" key="2">
    <source>
        <dbReference type="EMBL" id="KAB0791295.1"/>
    </source>
</evidence>
<organism evidence="2 3">
    <name type="scientific">Photinus pyralis</name>
    <name type="common">Common eastern firefly</name>
    <name type="synonym">Lampyris pyralis</name>
    <dbReference type="NCBI Taxonomy" id="7054"/>
    <lineage>
        <taxon>Eukaryota</taxon>
        <taxon>Metazoa</taxon>
        <taxon>Ecdysozoa</taxon>
        <taxon>Arthropoda</taxon>
        <taxon>Hexapoda</taxon>
        <taxon>Insecta</taxon>
        <taxon>Pterygota</taxon>
        <taxon>Neoptera</taxon>
        <taxon>Endopterygota</taxon>
        <taxon>Coleoptera</taxon>
        <taxon>Polyphaga</taxon>
        <taxon>Elateriformia</taxon>
        <taxon>Elateroidea</taxon>
        <taxon>Lampyridae</taxon>
        <taxon>Lampyrinae</taxon>
        <taxon>Photinus</taxon>
    </lineage>
</organism>
<dbReference type="InterPro" id="IPR036865">
    <property type="entry name" value="CRAL-TRIO_dom_sf"/>
</dbReference>
<dbReference type="CDD" id="cd00170">
    <property type="entry name" value="SEC14"/>
    <property type="match status" value="1"/>
</dbReference>
<keyword evidence="3" id="KW-1185">Reference proteome</keyword>
<evidence type="ECO:0000259" key="1">
    <source>
        <dbReference type="PROSITE" id="PS50191"/>
    </source>
</evidence>
<dbReference type="InParanoid" id="A0A5N4A1U4"/>